<reference evidence="2 3" key="1">
    <citation type="journal article" date="2015" name="Nature">
        <title>rRNA introns, odd ribosomes, and small enigmatic genomes across a large radiation of phyla.</title>
        <authorList>
            <person name="Brown C.T."/>
            <person name="Hug L.A."/>
            <person name="Thomas B.C."/>
            <person name="Sharon I."/>
            <person name="Castelle C.J."/>
            <person name="Singh A."/>
            <person name="Wilkins M.J."/>
            <person name="Williams K.H."/>
            <person name="Banfield J.F."/>
        </authorList>
    </citation>
    <scope>NUCLEOTIDE SEQUENCE [LARGE SCALE GENOMIC DNA]</scope>
</reference>
<dbReference type="SMART" id="SM00670">
    <property type="entry name" value="PINc"/>
    <property type="match status" value="1"/>
</dbReference>
<dbReference type="InterPro" id="IPR029060">
    <property type="entry name" value="PIN-like_dom_sf"/>
</dbReference>
<evidence type="ECO:0000259" key="1">
    <source>
        <dbReference type="SMART" id="SM00670"/>
    </source>
</evidence>
<evidence type="ECO:0000313" key="2">
    <source>
        <dbReference type="EMBL" id="KKP47663.1"/>
    </source>
</evidence>
<evidence type="ECO:0000313" key="3">
    <source>
        <dbReference type="Proteomes" id="UP000033995"/>
    </source>
</evidence>
<feature type="domain" description="PIN" evidence="1">
    <location>
        <begin position="6"/>
        <end position="116"/>
    </location>
</feature>
<dbReference type="NCBIfam" id="TIGR00305">
    <property type="entry name" value="putative toxin-antitoxin system toxin component, PIN family"/>
    <property type="match status" value="1"/>
</dbReference>
<accession>A0A0F9ZTP7</accession>
<dbReference type="Proteomes" id="UP000033995">
    <property type="component" value="Unassembled WGS sequence"/>
</dbReference>
<dbReference type="InterPro" id="IPR002716">
    <property type="entry name" value="PIN_dom"/>
</dbReference>
<dbReference type="EMBL" id="LBOZ01000003">
    <property type="protein sequence ID" value="KKP47663.1"/>
    <property type="molecule type" value="Genomic_DNA"/>
</dbReference>
<dbReference type="SUPFAM" id="SSF88723">
    <property type="entry name" value="PIN domain-like"/>
    <property type="match status" value="1"/>
</dbReference>
<dbReference type="PATRIC" id="fig|1618561.3.peg.454"/>
<proteinExistence type="predicted"/>
<protein>
    <submittedName>
        <fullName evidence="2">Toxin-antitoxin system toxin component, PIN family</fullName>
    </submittedName>
</protein>
<dbReference type="PANTHER" id="PTHR34610">
    <property type="entry name" value="SSL7007 PROTEIN"/>
    <property type="match status" value="1"/>
</dbReference>
<name>A0A0F9ZTP7_9BACT</name>
<dbReference type="InterPro" id="IPR002850">
    <property type="entry name" value="PIN_toxin-like"/>
</dbReference>
<sequence>MEANLPRITIDTNVIVSALVFGGNSKAIIEKLIKSEFIAYTSPQLISELLEILLQKFNFSDEMTKKVEVQINSLFHIIYPAVEVNIARDRDDNRVLEVAEESESSIIVTGDKDLLSLKVYKNIIIMNPKTFLTFLNLND</sequence>
<comment type="caution">
    <text evidence="2">The sequence shown here is derived from an EMBL/GenBank/DDBJ whole genome shotgun (WGS) entry which is preliminary data.</text>
</comment>
<dbReference type="AlphaFoldDB" id="A0A0F9ZTP7"/>
<dbReference type="PANTHER" id="PTHR34610:SF3">
    <property type="entry name" value="SSL7007 PROTEIN"/>
    <property type="match status" value="1"/>
</dbReference>
<organism evidence="2 3">
    <name type="scientific">Candidatus Woesebacteria bacterium GW2011_GWA2_33_28</name>
    <dbReference type="NCBI Taxonomy" id="1618561"/>
    <lineage>
        <taxon>Bacteria</taxon>
        <taxon>Candidatus Woeseibacteriota</taxon>
    </lineage>
</organism>
<dbReference type="Gene3D" id="3.40.50.1010">
    <property type="entry name" value="5'-nuclease"/>
    <property type="match status" value="1"/>
</dbReference>
<dbReference type="Pfam" id="PF13470">
    <property type="entry name" value="PIN_3"/>
    <property type="match status" value="1"/>
</dbReference>
<gene>
    <name evidence="2" type="ORF">UR38_C0003G0068</name>
</gene>